<organism evidence="2 3">
    <name type="scientific">Pogonophryne albipinna</name>
    <dbReference type="NCBI Taxonomy" id="1090488"/>
    <lineage>
        <taxon>Eukaryota</taxon>
        <taxon>Metazoa</taxon>
        <taxon>Chordata</taxon>
        <taxon>Craniata</taxon>
        <taxon>Vertebrata</taxon>
        <taxon>Euteleostomi</taxon>
        <taxon>Actinopterygii</taxon>
        <taxon>Neopterygii</taxon>
        <taxon>Teleostei</taxon>
        <taxon>Neoteleostei</taxon>
        <taxon>Acanthomorphata</taxon>
        <taxon>Eupercaria</taxon>
        <taxon>Perciformes</taxon>
        <taxon>Notothenioidei</taxon>
        <taxon>Pogonophryne</taxon>
    </lineage>
</organism>
<evidence type="ECO:0000313" key="3">
    <source>
        <dbReference type="Proteomes" id="UP001219934"/>
    </source>
</evidence>
<keyword evidence="3" id="KW-1185">Reference proteome</keyword>
<protein>
    <submittedName>
        <fullName evidence="2">Uncharacterized protein</fullName>
    </submittedName>
</protein>
<gene>
    <name evidence="2" type="ORF">JOQ06_002662</name>
</gene>
<name>A0AAD6B890_9TELE</name>
<dbReference type="AlphaFoldDB" id="A0AAD6B890"/>
<dbReference type="EMBL" id="JAPTMU010000009">
    <property type="protein sequence ID" value="KAJ4938035.1"/>
    <property type="molecule type" value="Genomic_DNA"/>
</dbReference>
<dbReference type="Proteomes" id="UP001219934">
    <property type="component" value="Unassembled WGS sequence"/>
</dbReference>
<proteinExistence type="predicted"/>
<sequence length="67" mass="7311">MAAPAHKDRQCAQRIFCPCTKVETPPRVIICGGFRALGVTEWAGGAEGALKRKARQSHSRLMLSESE</sequence>
<comment type="caution">
    <text evidence="2">The sequence shown here is derived from an EMBL/GenBank/DDBJ whole genome shotgun (WGS) entry which is preliminary data.</text>
</comment>
<evidence type="ECO:0000256" key="1">
    <source>
        <dbReference type="SAM" id="MobiDB-lite"/>
    </source>
</evidence>
<feature type="non-terminal residue" evidence="2">
    <location>
        <position position="67"/>
    </location>
</feature>
<reference evidence="2" key="1">
    <citation type="submission" date="2022-11" db="EMBL/GenBank/DDBJ databases">
        <title>Chromosome-level genome of Pogonophryne albipinna.</title>
        <authorList>
            <person name="Jo E."/>
        </authorList>
    </citation>
    <scope>NUCLEOTIDE SEQUENCE</scope>
    <source>
        <strain evidence="2">SGF0006</strain>
        <tissue evidence="2">Muscle</tissue>
    </source>
</reference>
<feature type="region of interest" description="Disordered" evidence="1">
    <location>
        <begin position="48"/>
        <end position="67"/>
    </location>
</feature>
<accession>A0AAD6B890</accession>
<evidence type="ECO:0000313" key="2">
    <source>
        <dbReference type="EMBL" id="KAJ4938035.1"/>
    </source>
</evidence>